<proteinExistence type="predicted"/>
<dbReference type="Gramene" id="evm.model.03.722">
    <property type="protein sequence ID" value="cds.evm.model.03.722"/>
    <property type="gene ID" value="evm.TU.03.722"/>
</dbReference>
<feature type="region of interest" description="Disordered" evidence="1">
    <location>
        <begin position="1"/>
        <end position="48"/>
    </location>
</feature>
<evidence type="ECO:0000256" key="1">
    <source>
        <dbReference type="SAM" id="MobiDB-lite"/>
    </source>
</evidence>
<reference evidence="2" key="2">
    <citation type="submission" date="2021-03" db="UniProtKB">
        <authorList>
            <consortium name="EnsemblPlants"/>
        </authorList>
    </citation>
    <scope>IDENTIFICATION</scope>
</reference>
<feature type="compositionally biased region" description="Acidic residues" evidence="1">
    <location>
        <begin position="37"/>
        <end position="47"/>
    </location>
</feature>
<feature type="compositionally biased region" description="Polar residues" evidence="1">
    <location>
        <begin position="1"/>
        <end position="18"/>
    </location>
</feature>
<name>A0A803PA47_CANSA</name>
<dbReference type="Proteomes" id="UP000596661">
    <property type="component" value="Chromosome 3"/>
</dbReference>
<sequence>MVNKQKNTSKKATLNTITEEADSHASDLQTGGVREEGGDEEGEDDDYVRDGYYKDGYHYDHDQNLLRVTKDLETTHAKLAEQKRLTTKMKKMMERL</sequence>
<evidence type="ECO:0000313" key="3">
    <source>
        <dbReference type="Proteomes" id="UP000596661"/>
    </source>
</evidence>
<organism evidence="2 3">
    <name type="scientific">Cannabis sativa</name>
    <name type="common">Hemp</name>
    <name type="synonym">Marijuana</name>
    <dbReference type="NCBI Taxonomy" id="3483"/>
    <lineage>
        <taxon>Eukaryota</taxon>
        <taxon>Viridiplantae</taxon>
        <taxon>Streptophyta</taxon>
        <taxon>Embryophyta</taxon>
        <taxon>Tracheophyta</taxon>
        <taxon>Spermatophyta</taxon>
        <taxon>Magnoliopsida</taxon>
        <taxon>eudicotyledons</taxon>
        <taxon>Gunneridae</taxon>
        <taxon>Pentapetalae</taxon>
        <taxon>rosids</taxon>
        <taxon>fabids</taxon>
        <taxon>Rosales</taxon>
        <taxon>Cannabaceae</taxon>
        <taxon>Cannabis</taxon>
    </lineage>
</organism>
<accession>A0A803PA47</accession>
<dbReference type="EnsemblPlants" id="evm.model.03.722">
    <property type="protein sequence ID" value="cds.evm.model.03.722"/>
    <property type="gene ID" value="evm.TU.03.722"/>
</dbReference>
<dbReference type="AlphaFoldDB" id="A0A803PA47"/>
<dbReference type="EMBL" id="UZAU01000265">
    <property type="status" value="NOT_ANNOTATED_CDS"/>
    <property type="molecule type" value="Genomic_DNA"/>
</dbReference>
<reference evidence="2" key="1">
    <citation type="submission" date="2018-11" db="EMBL/GenBank/DDBJ databases">
        <authorList>
            <person name="Grassa J C."/>
        </authorList>
    </citation>
    <scope>NUCLEOTIDE SEQUENCE [LARGE SCALE GENOMIC DNA]</scope>
</reference>
<evidence type="ECO:0000313" key="2">
    <source>
        <dbReference type="EnsemblPlants" id="cds.evm.model.03.722"/>
    </source>
</evidence>
<keyword evidence="3" id="KW-1185">Reference proteome</keyword>
<protein>
    <submittedName>
        <fullName evidence="2">Uncharacterized protein</fullName>
    </submittedName>
</protein>